<keyword evidence="10" id="KW-0378">Hydrolase</keyword>
<keyword evidence="6" id="KW-0998">Cell outer membrane</keyword>
<dbReference type="EMBL" id="CP121194">
    <property type="protein sequence ID" value="XBH10287.1"/>
    <property type="molecule type" value="Genomic_DNA"/>
</dbReference>
<feature type="chain" id="PRO_5043288583" evidence="7">
    <location>
        <begin position="34"/>
        <end position="1267"/>
    </location>
</feature>
<dbReference type="GO" id="GO:0015344">
    <property type="term" value="F:siderophore uptake transmembrane transporter activity"/>
    <property type="evidence" value="ECO:0007669"/>
    <property type="project" value="TreeGrafter"/>
</dbReference>
<feature type="signal peptide" evidence="7">
    <location>
        <begin position="1"/>
        <end position="33"/>
    </location>
</feature>
<dbReference type="InterPro" id="IPR057601">
    <property type="entry name" value="Oar-like_b-barrel"/>
</dbReference>
<dbReference type="AlphaFoldDB" id="A0AAU7D9G7"/>
<dbReference type="RefSeq" id="WP_348267793.1">
    <property type="nucleotide sequence ID" value="NZ_CP121194.1"/>
</dbReference>
<protein>
    <submittedName>
        <fullName evidence="10">Carboxypeptidase-like regulatory domain-containing protein</fullName>
    </submittedName>
</protein>
<reference evidence="10" key="1">
    <citation type="submission" date="2023-03" db="EMBL/GenBank/DDBJ databases">
        <title>Edaphobacter sp.</title>
        <authorList>
            <person name="Huber K.J."/>
            <person name="Papendorf J."/>
            <person name="Pilke C."/>
            <person name="Bunk B."/>
            <person name="Sproeer C."/>
            <person name="Pester M."/>
        </authorList>
    </citation>
    <scope>NUCLEOTIDE SEQUENCE</scope>
    <source>
        <strain evidence="9">DSM 109919</strain>
        <strain evidence="10">DSM 109920</strain>
    </source>
</reference>
<comment type="subcellular location">
    <subcellularLocation>
        <location evidence="1">Cell outer membrane</location>
        <topology evidence="1">Multi-pass membrane protein</topology>
    </subcellularLocation>
</comment>
<feature type="domain" description="TonB-dependent transporter Oar-like beta-barrel" evidence="8">
    <location>
        <begin position="256"/>
        <end position="1260"/>
    </location>
</feature>
<dbReference type="InterPro" id="IPR039426">
    <property type="entry name" value="TonB-dep_rcpt-like"/>
</dbReference>
<dbReference type="GO" id="GO:0009279">
    <property type="term" value="C:cell outer membrane"/>
    <property type="evidence" value="ECO:0007669"/>
    <property type="project" value="UniProtKB-SubCell"/>
</dbReference>
<evidence type="ECO:0000256" key="1">
    <source>
        <dbReference type="ARBA" id="ARBA00004571"/>
    </source>
</evidence>
<proteinExistence type="predicted"/>
<evidence type="ECO:0000256" key="7">
    <source>
        <dbReference type="SAM" id="SignalP"/>
    </source>
</evidence>
<evidence type="ECO:0000256" key="2">
    <source>
        <dbReference type="ARBA" id="ARBA00022448"/>
    </source>
</evidence>
<evidence type="ECO:0000256" key="4">
    <source>
        <dbReference type="ARBA" id="ARBA00022692"/>
    </source>
</evidence>
<keyword evidence="4" id="KW-0812">Transmembrane</keyword>
<keyword evidence="10" id="KW-0121">Carboxypeptidase</keyword>
<dbReference type="GO" id="GO:0004180">
    <property type="term" value="F:carboxypeptidase activity"/>
    <property type="evidence" value="ECO:0007669"/>
    <property type="project" value="UniProtKB-KW"/>
</dbReference>
<evidence type="ECO:0000259" key="8">
    <source>
        <dbReference type="Pfam" id="PF25183"/>
    </source>
</evidence>
<dbReference type="PANTHER" id="PTHR30069">
    <property type="entry name" value="TONB-DEPENDENT OUTER MEMBRANE RECEPTOR"/>
    <property type="match status" value="1"/>
</dbReference>
<accession>A0AAU7CYU8</accession>
<dbReference type="InterPro" id="IPR036942">
    <property type="entry name" value="Beta-barrel_TonB_sf"/>
</dbReference>
<name>A0AAU7D9G7_9BACT</name>
<evidence type="ECO:0000313" key="10">
    <source>
        <dbReference type="EMBL" id="XBH13723.1"/>
    </source>
</evidence>
<evidence type="ECO:0000256" key="3">
    <source>
        <dbReference type="ARBA" id="ARBA00022452"/>
    </source>
</evidence>
<keyword evidence="10" id="KW-0645">Protease</keyword>
<dbReference type="Gene3D" id="2.60.40.1120">
    <property type="entry name" value="Carboxypeptidase-like, regulatory domain"/>
    <property type="match status" value="1"/>
</dbReference>
<dbReference type="PANTHER" id="PTHR30069:SF46">
    <property type="entry name" value="OAR PROTEIN"/>
    <property type="match status" value="1"/>
</dbReference>
<dbReference type="Gene3D" id="2.40.170.20">
    <property type="entry name" value="TonB-dependent receptor, beta-barrel domain"/>
    <property type="match status" value="1"/>
</dbReference>
<dbReference type="SUPFAM" id="SSF56935">
    <property type="entry name" value="Porins"/>
    <property type="match status" value="1"/>
</dbReference>
<dbReference type="KEGG" id="epl:P4G45_00780"/>
<keyword evidence="7" id="KW-0732">Signal</keyword>
<accession>A0AAU7D9G7</accession>
<dbReference type="InterPro" id="IPR008969">
    <property type="entry name" value="CarboxyPept-like_regulatory"/>
</dbReference>
<dbReference type="Pfam" id="PF25183">
    <property type="entry name" value="OMP_b-brl_4"/>
    <property type="match status" value="1"/>
</dbReference>
<evidence type="ECO:0000256" key="6">
    <source>
        <dbReference type="ARBA" id="ARBA00023237"/>
    </source>
</evidence>
<dbReference type="EMBL" id="CP121195">
    <property type="protein sequence ID" value="XBH13723.1"/>
    <property type="molecule type" value="Genomic_DNA"/>
</dbReference>
<keyword evidence="2" id="KW-0813">Transport</keyword>
<organism evidence="10">
    <name type="scientific">Edaphobacter paludis</name>
    <dbReference type="NCBI Taxonomy" id="3035702"/>
    <lineage>
        <taxon>Bacteria</taxon>
        <taxon>Pseudomonadati</taxon>
        <taxon>Acidobacteriota</taxon>
        <taxon>Terriglobia</taxon>
        <taxon>Terriglobales</taxon>
        <taxon>Acidobacteriaceae</taxon>
        <taxon>Edaphobacter</taxon>
    </lineage>
</organism>
<dbReference type="GO" id="GO:0044718">
    <property type="term" value="P:siderophore transmembrane transport"/>
    <property type="evidence" value="ECO:0007669"/>
    <property type="project" value="TreeGrafter"/>
</dbReference>
<evidence type="ECO:0000256" key="5">
    <source>
        <dbReference type="ARBA" id="ARBA00023136"/>
    </source>
</evidence>
<gene>
    <name evidence="9" type="ORF">P4G45_00780</name>
    <name evidence="10" type="ORF">P8936_00780</name>
</gene>
<keyword evidence="5" id="KW-0472">Membrane</keyword>
<dbReference type="SUPFAM" id="SSF49464">
    <property type="entry name" value="Carboxypeptidase regulatory domain-like"/>
    <property type="match status" value="1"/>
</dbReference>
<dbReference type="Pfam" id="PF13620">
    <property type="entry name" value="CarboxypepD_reg"/>
    <property type="match status" value="1"/>
</dbReference>
<sequence>MASDRNTLKWLRKYGSIALACFCFLLVSTNYAAAQVDEGSITGTVTDTTGAVVPDATVTLVNTDVGLNLKSTTNNNGTYSFSPIRIGHYSVTVTAQGFAKTTQQNITVNVAQSLQVNVQLKLGAATETVEVTTAPPTLQTDGASVGQVITEKSVNDLPLNGRNFTFLAQLGAGTQTPQADTRGNAASGAFSANGLRPAQNNYLLDGIDNNSNAVDFLNGTNFIVLPPVDAIAEFKVQTADFSAELGRSAGAVLNATIKSGTNSFHGAAWEFFRNDKLDAADWFEDNAGIKKGVLRQNQFGASIGGPIIKNKVFFFGDYEGLRRVQGTVSTGTVPTTAEVSSGFQNLSDMITSQSSAAAQVDSLGRSIPKGTILDPATTRAVTAGQVDPVSGISAPKTGYVRDPFGTCPASTTTFTLATCGLNQLPQGRLDPVALKLLSLYPAPTSSSFSSNYATSPHLFEHRNAFDTRVDVNPTQKDQVFFRFSYVDDPQYIPGIFGGVADGGGFQQGLQTAKSNQSAFGYTHVFTPETINVLRVGFNHLHTTRFGPVGNQSGIPAQYGIQGIPQFAENGGLPSIAINGLSTLGSNAFLPSDEISQTLQITDDLTKIWKSHTFKGGVESQHVKFSTLQPAYSRGNFDYNGQYTDIPQQNNGGTGRAQFLLTPTASTVPNGVNFSGGSDSINASNINKTYDAKIYFASYFQDDWKVNSKLTLNLGLRWDYFGPIDETNGGQANFAQSGPPNGVPTYLIPASGKDNRSLSTSFTTLLAKDGIQLEQTDRYGQGLVKMQKTNFAPRVGFAYQITPRFVARGGFGFFYNAFENQGYGPNIGENYPFVFNFTYTPQTAGTNPGLQTVSPISYNTPWAGCPTAGPGSTATMGAGLSCVQFTPTAVNAQGLGLQGLQFQYQTPRTLSTNFTLQYSLTPSLSVQAAYVFTQGKYLQAGIGQNNVTAILPQGTSTTNLAHPGAGGTIPFPDFSSGSSYQATIGQSDYNGLQTKIEQQFSNGLTFLFAYTYSKTLSDAGDLLNGGSVGGYRAPSVPGLGPMFDWGLADFDIRQVLHFSGGYELPVGKNKRFLGTSSKAVDAVIGGWSANWIATLQGGQPITLSCPTGTTAGTNCNDVRVAGQSQKLGLHTDSQGKLNWFGNVKAFQQPCQLGPNGPIPDSPAGCIPSTGSAVLGFAGPNTFGPGFHRLDFSLFKAIQINDRFSMQFRTEFFNILNHPNFNAPNFGGNGVVAISGSGNFTNANFGEIGSTRDAPYDPRQIQFALKLYY</sequence>
<keyword evidence="3" id="KW-1134">Transmembrane beta strand</keyword>
<evidence type="ECO:0000313" key="9">
    <source>
        <dbReference type="EMBL" id="XBH10287.1"/>
    </source>
</evidence>